<feature type="transmembrane region" description="Helical" evidence="1">
    <location>
        <begin position="124"/>
        <end position="144"/>
    </location>
</feature>
<organism evidence="2 3">
    <name type="scientific">Luedemannella flava</name>
    <dbReference type="NCBI Taxonomy" id="349316"/>
    <lineage>
        <taxon>Bacteria</taxon>
        <taxon>Bacillati</taxon>
        <taxon>Actinomycetota</taxon>
        <taxon>Actinomycetes</taxon>
        <taxon>Micromonosporales</taxon>
        <taxon>Micromonosporaceae</taxon>
        <taxon>Luedemannella</taxon>
    </lineage>
</organism>
<sequence length="145" mass="15835">MNRTPHTRRRTRHMRATPAHRRTPGVIQRVFRRFVRVVSRLALLAWLTGTALALFATAAYADDDEPTPPVDSIAAVVTNIRVWLLGILVAVATLFLTIGGLRLMWANGDPGEAEKGKSALKSAAIGYMLALLAPLIVTIVGRWVA</sequence>
<keyword evidence="1" id="KW-1133">Transmembrane helix</keyword>
<evidence type="ECO:0008006" key="4">
    <source>
        <dbReference type="Google" id="ProtNLM"/>
    </source>
</evidence>
<dbReference type="EMBL" id="BAAALT010000105">
    <property type="protein sequence ID" value="GAA1810867.1"/>
    <property type="molecule type" value="Genomic_DNA"/>
</dbReference>
<comment type="caution">
    <text evidence="2">The sequence shown here is derived from an EMBL/GenBank/DDBJ whole genome shotgun (WGS) entry which is preliminary data.</text>
</comment>
<dbReference type="Proteomes" id="UP001500218">
    <property type="component" value="Unassembled WGS sequence"/>
</dbReference>
<reference evidence="2 3" key="1">
    <citation type="journal article" date="2019" name="Int. J. Syst. Evol. Microbiol.">
        <title>The Global Catalogue of Microorganisms (GCM) 10K type strain sequencing project: providing services to taxonomists for standard genome sequencing and annotation.</title>
        <authorList>
            <consortium name="The Broad Institute Genomics Platform"/>
            <consortium name="The Broad Institute Genome Sequencing Center for Infectious Disease"/>
            <person name="Wu L."/>
            <person name="Ma J."/>
        </authorList>
    </citation>
    <scope>NUCLEOTIDE SEQUENCE [LARGE SCALE GENOMIC DNA]</scope>
    <source>
        <strain evidence="2 3">JCM 13250</strain>
    </source>
</reference>
<proteinExistence type="predicted"/>
<dbReference type="InterPro" id="IPR043993">
    <property type="entry name" value="T4SS_pilin"/>
</dbReference>
<evidence type="ECO:0000256" key="1">
    <source>
        <dbReference type="SAM" id="Phobius"/>
    </source>
</evidence>
<name>A0ABN2M5W0_9ACTN</name>
<evidence type="ECO:0000313" key="2">
    <source>
        <dbReference type="EMBL" id="GAA1810867.1"/>
    </source>
</evidence>
<accession>A0ABN2M5W0</accession>
<dbReference type="Pfam" id="PF18895">
    <property type="entry name" value="T4SS_pilin"/>
    <property type="match status" value="1"/>
</dbReference>
<gene>
    <name evidence="2" type="ORF">GCM10009682_35570</name>
</gene>
<feature type="transmembrane region" description="Helical" evidence="1">
    <location>
        <begin position="80"/>
        <end position="103"/>
    </location>
</feature>
<protein>
    <recommendedName>
        <fullName evidence="4">TrbC/VIRB2 family protein</fullName>
    </recommendedName>
</protein>
<keyword evidence="3" id="KW-1185">Reference proteome</keyword>
<keyword evidence="1" id="KW-0472">Membrane</keyword>
<keyword evidence="1" id="KW-0812">Transmembrane</keyword>
<evidence type="ECO:0000313" key="3">
    <source>
        <dbReference type="Proteomes" id="UP001500218"/>
    </source>
</evidence>